<dbReference type="GO" id="GO:0051989">
    <property type="term" value="F:coproporphyrinogen dehydrogenase activity"/>
    <property type="evidence" value="ECO:0007669"/>
    <property type="project" value="TreeGrafter"/>
</dbReference>
<dbReference type="AlphaFoldDB" id="A0AAD5KFL8"/>
<dbReference type="InterPro" id="IPR058240">
    <property type="entry name" value="rSAM_sf"/>
</dbReference>
<dbReference type="SUPFAM" id="SSF102114">
    <property type="entry name" value="Radical SAM enzymes"/>
    <property type="match status" value="1"/>
</dbReference>
<dbReference type="GO" id="GO:0006782">
    <property type="term" value="P:protoporphyrinogen IX biosynthetic process"/>
    <property type="evidence" value="ECO:0007669"/>
    <property type="project" value="TreeGrafter"/>
</dbReference>
<dbReference type="EMBL" id="WJBH02000178">
    <property type="protein sequence ID" value="KAI9550177.1"/>
    <property type="molecule type" value="Genomic_DNA"/>
</dbReference>
<sequence length="229" mass="26071">MSLSPELIRSYNTPAPRYTSYPTIPVWENNVSDSNWDILVKKAFQTYGDKEGITLYIHFPFCESLCTYCGCNKRITKNHGVESPYVATLLQEWKQYLLLFDQKPKLAGIHLGGGTPTFFSPAALFEILYTIIHASDVLLDAEFSFEGHPNNTSFEHLQTLAKLGFDRVSYGIQDFDISVQQAIHRIQPFERVRVATLNARTLGYSSINFDLIYGCLTKLKNLSWIPSEK</sequence>
<feature type="domain" description="Elp3/MiaA/NifB-like radical SAM core" evidence="2">
    <location>
        <begin position="52"/>
        <end position="229"/>
    </location>
</feature>
<gene>
    <name evidence="3" type="ORF">GHT06_003549</name>
</gene>
<dbReference type="GO" id="GO:0051539">
    <property type="term" value="F:4 iron, 4 sulfur cluster binding"/>
    <property type="evidence" value="ECO:0007669"/>
    <property type="project" value="TreeGrafter"/>
</dbReference>
<comment type="caution">
    <text evidence="3">The sequence shown here is derived from an EMBL/GenBank/DDBJ whole genome shotgun (WGS) entry which is preliminary data.</text>
</comment>
<evidence type="ECO:0000259" key="2">
    <source>
        <dbReference type="SMART" id="SM00729"/>
    </source>
</evidence>
<evidence type="ECO:0000256" key="1">
    <source>
        <dbReference type="ARBA" id="ARBA00023002"/>
    </source>
</evidence>
<dbReference type="InterPro" id="IPR007197">
    <property type="entry name" value="rSAM"/>
</dbReference>
<dbReference type="PANTHER" id="PTHR13932:SF6">
    <property type="entry name" value="OXYGEN-INDEPENDENT COPROPORPHYRINOGEN III OXIDASE"/>
    <property type="match status" value="1"/>
</dbReference>
<dbReference type="Pfam" id="PF04055">
    <property type="entry name" value="Radical_SAM"/>
    <property type="match status" value="1"/>
</dbReference>
<dbReference type="Proteomes" id="UP000820818">
    <property type="component" value="Unassembled WGS sequence"/>
</dbReference>
<keyword evidence="4" id="KW-1185">Reference proteome</keyword>
<evidence type="ECO:0000313" key="4">
    <source>
        <dbReference type="Proteomes" id="UP000820818"/>
    </source>
</evidence>
<dbReference type="InterPro" id="IPR006638">
    <property type="entry name" value="Elp3/MiaA/NifB-like_rSAM"/>
</dbReference>
<dbReference type="InterPro" id="IPR034505">
    <property type="entry name" value="Coproporphyrinogen-III_oxidase"/>
</dbReference>
<protein>
    <submittedName>
        <fullName evidence="3">Oxygen-independent coproporphyrinogen-III oxidase-like</fullName>
    </submittedName>
</protein>
<accession>A0AAD5KFL8</accession>
<dbReference type="SFLD" id="SFLDS00029">
    <property type="entry name" value="Radical_SAM"/>
    <property type="match status" value="1"/>
</dbReference>
<dbReference type="GO" id="GO:0005737">
    <property type="term" value="C:cytoplasm"/>
    <property type="evidence" value="ECO:0007669"/>
    <property type="project" value="TreeGrafter"/>
</dbReference>
<name>A0AAD5KFL8_9CRUS</name>
<dbReference type="SMART" id="SM00729">
    <property type="entry name" value="Elp3"/>
    <property type="match status" value="1"/>
</dbReference>
<evidence type="ECO:0000313" key="3">
    <source>
        <dbReference type="EMBL" id="KAI9550177.1"/>
    </source>
</evidence>
<dbReference type="PANTHER" id="PTHR13932">
    <property type="entry name" value="COPROPORPHYRINIGEN III OXIDASE"/>
    <property type="match status" value="1"/>
</dbReference>
<proteinExistence type="predicted"/>
<organism evidence="3 4">
    <name type="scientific">Daphnia sinensis</name>
    <dbReference type="NCBI Taxonomy" id="1820382"/>
    <lineage>
        <taxon>Eukaryota</taxon>
        <taxon>Metazoa</taxon>
        <taxon>Ecdysozoa</taxon>
        <taxon>Arthropoda</taxon>
        <taxon>Crustacea</taxon>
        <taxon>Branchiopoda</taxon>
        <taxon>Diplostraca</taxon>
        <taxon>Cladocera</taxon>
        <taxon>Anomopoda</taxon>
        <taxon>Daphniidae</taxon>
        <taxon>Daphnia</taxon>
        <taxon>Daphnia similis group</taxon>
    </lineage>
</organism>
<keyword evidence="1" id="KW-0560">Oxidoreductase</keyword>
<reference evidence="3" key="1">
    <citation type="submission" date="2022-05" db="EMBL/GenBank/DDBJ databases">
        <title>A multi-omics perspective on studying reproductive biology in Daphnia sinensis.</title>
        <authorList>
            <person name="Jia J."/>
        </authorList>
    </citation>
    <scope>NUCLEOTIDE SEQUENCE</scope>
    <source>
        <strain evidence="3">WSL</strain>
    </source>
</reference>